<evidence type="ECO:0000256" key="2">
    <source>
        <dbReference type="ARBA" id="ARBA00022679"/>
    </source>
</evidence>
<evidence type="ECO:0000256" key="4">
    <source>
        <dbReference type="ARBA" id="ARBA00022723"/>
    </source>
</evidence>
<dbReference type="InterPro" id="IPR000477">
    <property type="entry name" value="RT_dom"/>
</dbReference>
<dbReference type="PRINTS" id="PR00866">
    <property type="entry name" value="RNADNAPOLMS"/>
</dbReference>
<evidence type="ECO:0000256" key="8">
    <source>
        <dbReference type="ARBA" id="ARBA00034120"/>
    </source>
</evidence>
<keyword evidence="7" id="KW-0051">Antiviral defense</keyword>
<comment type="caution">
    <text evidence="12">The sequence shown here is derived from an EMBL/GenBank/DDBJ whole genome shotgun (WGS) entry which is preliminary data.</text>
</comment>
<evidence type="ECO:0000256" key="1">
    <source>
        <dbReference type="ARBA" id="ARBA00012493"/>
    </source>
</evidence>
<dbReference type="PANTHER" id="PTHR34047:SF7">
    <property type="entry name" value="RNA-DIRECTED DNA POLYMERASE"/>
    <property type="match status" value="1"/>
</dbReference>
<proteinExistence type="inferred from homology"/>
<keyword evidence="2" id="KW-0808">Transferase</keyword>
<protein>
    <recommendedName>
        <fullName evidence="1">RNA-directed DNA polymerase</fullName>
        <ecNumber evidence="1">2.7.7.49</ecNumber>
    </recommendedName>
</protein>
<dbReference type="CDD" id="cd03487">
    <property type="entry name" value="RT_Bac_retron_II"/>
    <property type="match status" value="1"/>
</dbReference>
<dbReference type="PANTHER" id="PTHR34047">
    <property type="entry name" value="NUCLEAR INTRON MATURASE 1, MITOCHONDRIAL-RELATED"/>
    <property type="match status" value="1"/>
</dbReference>
<comment type="catalytic activity">
    <reaction evidence="9">
        <text>DNA(n) + a 2'-deoxyribonucleoside 5'-triphosphate = DNA(n+1) + diphosphate</text>
        <dbReference type="Rhea" id="RHEA:22508"/>
        <dbReference type="Rhea" id="RHEA-COMP:17339"/>
        <dbReference type="Rhea" id="RHEA-COMP:17340"/>
        <dbReference type="ChEBI" id="CHEBI:33019"/>
        <dbReference type="ChEBI" id="CHEBI:61560"/>
        <dbReference type="ChEBI" id="CHEBI:173112"/>
        <dbReference type="EC" id="2.7.7.49"/>
    </reaction>
</comment>
<keyword evidence="4" id="KW-0479">Metal-binding</keyword>
<dbReference type="EC" id="2.7.7.49" evidence="1"/>
<comment type="similarity">
    <text evidence="8">Belongs to the bacterial reverse transcriptase family.</text>
</comment>
<gene>
    <name evidence="12" type="ORF">ID875_13095</name>
</gene>
<dbReference type="InterPro" id="IPR051083">
    <property type="entry name" value="GrpII_Intron_Splice-Mob/Def"/>
</dbReference>
<name>A0A927BJW4_STRGL</name>
<evidence type="ECO:0000313" key="12">
    <source>
        <dbReference type="EMBL" id="MBD2829019.1"/>
    </source>
</evidence>
<feature type="domain" description="Reverse transcriptase" evidence="11">
    <location>
        <begin position="1"/>
        <end position="295"/>
    </location>
</feature>
<evidence type="ECO:0000256" key="9">
    <source>
        <dbReference type="ARBA" id="ARBA00048173"/>
    </source>
</evidence>
<dbReference type="GO" id="GO:0003964">
    <property type="term" value="F:RNA-directed DNA polymerase activity"/>
    <property type="evidence" value="ECO:0007669"/>
    <property type="project" value="UniProtKB-KW"/>
</dbReference>
<evidence type="ECO:0000256" key="7">
    <source>
        <dbReference type="ARBA" id="ARBA00023118"/>
    </source>
</evidence>
<keyword evidence="3" id="KW-0548">Nucleotidyltransferase</keyword>
<dbReference type="GO" id="GO:0051607">
    <property type="term" value="P:defense response to virus"/>
    <property type="evidence" value="ECO:0007669"/>
    <property type="project" value="UniProtKB-KW"/>
</dbReference>
<dbReference type="GO" id="GO:0003723">
    <property type="term" value="F:RNA binding"/>
    <property type="evidence" value="ECO:0007669"/>
    <property type="project" value="InterPro"/>
</dbReference>
<organism evidence="12">
    <name type="scientific">Streptomyces globisporus</name>
    <dbReference type="NCBI Taxonomy" id="1908"/>
    <lineage>
        <taxon>Bacteria</taxon>
        <taxon>Bacillati</taxon>
        <taxon>Actinomycetota</taxon>
        <taxon>Actinomycetes</taxon>
        <taxon>Kitasatosporales</taxon>
        <taxon>Streptomycetaceae</taxon>
        <taxon>Streptomyces</taxon>
    </lineage>
</organism>
<evidence type="ECO:0000256" key="10">
    <source>
        <dbReference type="SAM" id="MobiDB-lite"/>
    </source>
</evidence>
<dbReference type="PROSITE" id="PS50878">
    <property type="entry name" value="RT_POL"/>
    <property type="match status" value="1"/>
</dbReference>
<sequence length="375" mass="41676">MVSASPHLYLRSVPEHRSPRTAERALRQAADVRARGLPPVVTLGHLAHLTGVPYGSLRRVVERRGFPYTPVHKPGKADRGPRKLLAPDLDLMAVQRWLLHHVVDLMPVHADAYAYVTGRSVADCARRHLGARWLIKIDISDFFGSVGERRVHQVFRAHGYQPLVAFELSRLCTWDDRREEIDPARKDRYTKISAYQSGWGGSLPQGAPTSGALANLVVRPMDDRLSNIAARHGLVYTRYSDDMVFSSGATFVRRSAVTMLRELTHAVQGYGFTVHPRKTRIVAPGARRSVLGLLVDGETLRLTPDFKSRVLSHLYGVEKFGLPSHQHHRDFASLAGLVHHVDGLIAYAAGTEPEWAGPVRERWSTALAAQGWSGA</sequence>
<keyword evidence="5" id="KW-0460">Magnesium</keyword>
<feature type="region of interest" description="Disordered" evidence="10">
    <location>
        <begin position="1"/>
        <end position="20"/>
    </location>
</feature>
<evidence type="ECO:0000256" key="3">
    <source>
        <dbReference type="ARBA" id="ARBA00022695"/>
    </source>
</evidence>
<accession>A0A927BJW4</accession>
<dbReference type="GO" id="GO:0046872">
    <property type="term" value="F:metal ion binding"/>
    <property type="evidence" value="ECO:0007669"/>
    <property type="project" value="UniProtKB-KW"/>
</dbReference>
<reference evidence="12" key="1">
    <citation type="journal article" date="2020" name="PLoS ONE">
        <title>Isolation and characterization of Streptomyces bacteriophages and Streptomyces strains encoding biosynthetic arsenals: Streptomyces strains and phages for antibiotic discovery.</title>
        <authorList>
            <person name="Montano E.T."/>
            <person name="Nideffer J.F."/>
            <person name="Brumage L."/>
            <person name="Erb M."/>
            <person name="Derman A.I."/>
            <person name="Davis J.P."/>
            <person name="Estrada E."/>
            <person name="Fu S."/>
            <person name="Le D."/>
            <person name="Vuppala A."/>
            <person name="Tran C."/>
            <person name="Luterstein E."/>
            <person name="Lakkaraju S."/>
            <person name="Panchagnula S."/>
            <person name="Ren C."/>
            <person name="Doan J."/>
            <person name="Tran S."/>
            <person name="Soriano J."/>
            <person name="Fujita Y."/>
            <person name="Gutala P."/>
            <person name="Fujii Q."/>
            <person name="Lee M."/>
            <person name="Bui A."/>
            <person name="Villarreal C."/>
            <person name="Shing S.R."/>
            <person name="Kim S."/>
            <person name="Freeman D."/>
            <person name="Racha V."/>
            <person name="Ho A."/>
            <person name="Kumar P."/>
            <person name="Falah K."/>
            <person name="Dawson T."/>
            <person name="Enustun E."/>
            <person name="Prichard A."/>
            <person name="Gomez A."/>
            <person name="Khanna K."/>
            <person name="Trigg S."/>
            <person name="Fernandez L."/>
            <person name="Pogliano K."/>
            <person name="Pogliano J."/>
        </authorList>
    </citation>
    <scope>NUCLEOTIDE SEQUENCE</scope>
    <source>
        <strain evidence="12">QF2</strain>
    </source>
</reference>
<dbReference type="Pfam" id="PF00078">
    <property type="entry name" value="RVT_1"/>
    <property type="match status" value="1"/>
</dbReference>
<evidence type="ECO:0000259" key="11">
    <source>
        <dbReference type="PROSITE" id="PS50878"/>
    </source>
</evidence>
<dbReference type="InterPro" id="IPR043502">
    <property type="entry name" value="DNA/RNA_pol_sf"/>
</dbReference>
<dbReference type="InterPro" id="IPR000123">
    <property type="entry name" value="Reverse_transcriptase_msDNA"/>
</dbReference>
<evidence type="ECO:0000256" key="6">
    <source>
        <dbReference type="ARBA" id="ARBA00022918"/>
    </source>
</evidence>
<dbReference type="SUPFAM" id="SSF56672">
    <property type="entry name" value="DNA/RNA polymerases"/>
    <property type="match status" value="1"/>
</dbReference>
<dbReference type="EMBL" id="JACWUS010000001">
    <property type="protein sequence ID" value="MBD2829019.1"/>
    <property type="molecule type" value="Genomic_DNA"/>
</dbReference>
<dbReference type="AlphaFoldDB" id="A0A927BJW4"/>
<keyword evidence="6 12" id="KW-0695">RNA-directed DNA polymerase</keyword>
<evidence type="ECO:0000256" key="5">
    <source>
        <dbReference type="ARBA" id="ARBA00022842"/>
    </source>
</evidence>